<name>A0AAD5MAU8_PARTN</name>
<organism evidence="1 2">
    <name type="scientific">Parelaphostrongylus tenuis</name>
    <name type="common">Meningeal worm</name>
    <dbReference type="NCBI Taxonomy" id="148309"/>
    <lineage>
        <taxon>Eukaryota</taxon>
        <taxon>Metazoa</taxon>
        <taxon>Ecdysozoa</taxon>
        <taxon>Nematoda</taxon>
        <taxon>Chromadorea</taxon>
        <taxon>Rhabditida</taxon>
        <taxon>Rhabditina</taxon>
        <taxon>Rhabditomorpha</taxon>
        <taxon>Strongyloidea</taxon>
        <taxon>Metastrongylidae</taxon>
        <taxon>Parelaphostrongylus</taxon>
    </lineage>
</organism>
<protein>
    <submittedName>
        <fullName evidence="1">Uncharacterized protein</fullName>
    </submittedName>
</protein>
<accession>A0AAD5MAU8</accession>
<dbReference type="AlphaFoldDB" id="A0AAD5MAU8"/>
<sequence>MIAAKVIVTLDREHEMDRKAADVRLAIQPAINNAFGLIELNANEHTAISAKIVLHVGFKGLKSEANVNKRTNVIDFIHSICQTASRIMAI</sequence>
<reference evidence="1" key="1">
    <citation type="submission" date="2021-06" db="EMBL/GenBank/DDBJ databases">
        <title>Parelaphostrongylus tenuis whole genome reference sequence.</title>
        <authorList>
            <person name="Garwood T.J."/>
            <person name="Larsen P.A."/>
            <person name="Fountain-Jones N.M."/>
            <person name="Garbe J.R."/>
            <person name="Macchietto M.G."/>
            <person name="Kania S.A."/>
            <person name="Gerhold R.W."/>
            <person name="Richards J.E."/>
            <person name="Wolf T.M."/>
        </authorList>
    </citation>
    <scope>NUCLEOTIDE SEQUENCE</scope>
    <source>
        <strain evidence="1">MNPRO001-30</strain>
        <tissue evidence="1">Meninges</tissue>
    </source>
</reference>
<dbReference type="Proteomes" id="UP001196413">
    <property type="component" value="Unassembled WGS sequence"/>
</dbReference>
<evidence type="ECO:0000313" key="1">
    <source>
        <dbReference type="EMBL" id="KAJ1352788.1"/>
    </source>
</evidence>
<comment type="caution">
    <text evidence="1">The sequence shown here is derived from an EMBL/GenBank/DDBJ whole genome shotgun (WGS) entry which is preliminary data.</text>
</comment>
<proteinExistence type="predicted"/>
<evidence type="ECO:0000313" key="2">
    <source>
        <dbReference type="Proteomes" id="UP001196413"/>
    </source>
</evidence>
<gene>
    <name evidence="1" type="ORF">KIN20_009215</name>
</gene>
<dbReference type="EMBL" id="JAHQIW010001546">
    <property type="protein sequence ID" value="KAJ1352788.1"/>
    <property type="molecule type" value="Genomic_DNA"/>
</dbReference>
<keyword evidence="2" id="KW-1185">Reference proteome</keyword>